<gene>
    <name evidence="2" type="ORF">KTAU_23750</name>
</gene>
<feature type="domain" description="CRISPR-associated protein Cas6 C-terminal" evidence="1">
    <location>
        <begin position="207"/>
        <end position="332"/>
    </location>
</feature>
<name>A0A5J4K4V5_9CHLR</name>
<evidence type="ECO:0000313" key="3">
    <source>
        <dbReference type="Proteomes" id="UP000334820"/>
    </source>
</evidence>
<reference evidence="2 3" key="1">
    <citation type="journal article" date="2019" name="Int. J. Syst. Evol. Microbiol.">
        <title>Thermogemmatispora aurantia sp. nov. and Thermogemmatispora argillosa sp. nov., within the class Ktedonobacteria, and emended description of the genus Thermogemmatispora.</title>
        <authorList>
            <person name="Zheng Y."/>
            <person name="Wang C.M."/>
            <person name="Sakai Y."/>
            <person name="Abe K."/>
            <person name="Yokota A."/>
            <person name="Yabe S."/>
        </authorList>
    </citation>
    <scope>NUCLEOTIDE SEQUENCE [LARGE SCALE GENOMIC DNA]</scope>
    <source>
        <strain evidence="2 3">A1-2</strain>
    </source>
</reference>
<dbReference type="Gene3D" id="3.30.70.1900">
    <property type="match status" value="1"/>
</dbReference>
<dbReference type="EMBL" id="BKZV01000003">
    <property type="protein sequence ID" value="GER83738.1"/>
    <property type="molecule type" value="Genomic_DNA"/>
</dbReference>
<sequence length="353" mass="39701">MLTTYHLLWTMRVETPLELDDSPGTALRGALFTAIWRRFCTNKQAPTCLECPLLQVCPVSALLAPADDPQAPTLQRLNGQPWGRDIPRPYVLEPPLEGGRRYEPGERLVFGMTLIGRRVELLPYVMLSSQELERQGLGRPLPENGSPPRRGGLRIERIEAYHPFSGERQQLYRAGAQQVRTPTLAVQAEAEDVRQRALTLPEQRVTLTFLTPLRLVRHGALCKEPDFATLVQRLLERLEQLGLAYGAAEEARALAEQREHLLALAAAVRCEGHTMRWQDMPSYSRRLRRATPIGGLVGQATFVGDLAELRELLVWGELIHVGKDVVKGNGWYRACHSQEADVHTPSLSVHKRE</sequence>
<evidence type="ECO:0000313" key="2">
    <source>
        <dbReference type="EMBL" id="GER83738.1"/>
    </source>
</evidence>
<comment type="caution">
    <text evidence="2">The sequence shown here is derived from an EMBL/GenBank/DDBJ whole genome shotgun (WGS) entry which is preliminary data.</text>
</comment>
<evidence type="ECO:0000259" key="1">
    <source>
        <dbReference type="Pfam" id="PF10040"/>
    </source>
</evidence>
<proteinExistence type="predicted"/>
<organism evidence="2 3">
    <name type="scientific">Thermogemmatispora aurantia</name>
    <dbReference type="NCBI Taxonomy" id="2045279"/>
    <lineage>
        <taxon>Bacteria</taxon>
        <taxon>Bacillati</taxon>
        <taxon>Chloroflexota</taxon>
        <taxon>Ktedonobacteria</taxon>
        <taxon>Thermogemmatisporales</taxon>
        <taxon>Thermogemmatisporaceae</taxon>
        <taxon>Thermogemmatispora</taxon>
    </lineage>
</organism>
<dbReference type="AlphaFoldDB" id="A0A5J4K4V5"/>
<protein>
    <recommendedName>
        <fullName evidence="1">CRISPR-associated protein Cas6 C-terminal domain-containing protein</fullName>
    </recommendedName>
</protein>
<dbReference type="Pfam" id="PF10040">
    <property type="entry name" value="CRISPR_Cas6"/>
    <property type="match status" value="1"/>
</dbReference>
<dbReference type="Proteomes" id="UP000334820">
    <property type="component" value="Unassembled WGS sequence"/>
</dbReference>
<dbReference type="RefSeq" id="WP_151728474.1">
    <property type="nucleotide sequence ID" value="NZ_BKZV01000003.1"/>
</dbReference>
<keyword evidence="3" id="KW-1185">Reference proteome</keyword>
<dbReference type="InterPro" id="IPR019267">
    <property type="entry name" value="CRISPR-assoc_Cas6_C"/>
</dbReference>
<accession>A0A5J4K4V5</accession>